<protein>
    <recommendedName>
        <fullName evidence="3">F-box domain-containing protein</fullName>
    </recommendedName>
</protein>
<gene>
    <name evidence="1" type="ORF">VKT23_017363</name>
</gene>
<accession>A0ABR1IS57</accession>
<organism evidence="1 2">
    <name type="scientific">Marasmiellus scandens</name>
    <dbReference type="NCBI Taxonomy" id="2682957"/>
    <lineage>
        <taxon>Eukaryota</taxon>
        <taxon>Fungi</taxon>
        <taxon>Dikarya</taxon>
        <taxon>Basidiomycota</taxon>
        <taxon>Agaricomycotina</taxon>
        <taxon>Agaricomycetes</taxon>
        <taxon>Agaricomycetidae</taxon>
        <taxon>Agaricales</taxon>
        <taxon>Marasmiineae</taxon>
        <taxon>Omphalotaceae</taxon>
        <taxon>Marasmiellus</taxon>
    </lineage>
</organism>
<evidence type="ECO:0000313" key="2">
    <source>
        <dbReference type="Proteomes" id="UP001498398"/>
    </source>
</evidence>
<evidence type="ECO:0000313" key="1">
    <source>
        <dbReference type="EMBL" id="KAK7439788.1"/>
    </source>
</evidence>
<evidence type="ECO:0008006" key="3">
    <source>
        <dbReference type="Google" id="ProtNLM"/>
    </source>
</evidence>
<dbReference type="EMBL" id="JBANRG010000071">
    <property type="protein sequence ID" value="KAK7439788.1"/>
    <property type="molecule type" value="Genomic_DNA"/>
</dbReference>
<reference evidence="1 2" key="1">
    <citation type="submission" date="2024-01" db="EMBL/GenBank/DDBJ databases">
        <title>A draft genome for the cacao thread blight pathogen Marasmiellus scandens.</title>
        <authorList>
            <person name="Baruah I.K."/>
            <person name="Leung J."/>
            <person name="Bukari Y."/>
            <person name="Amoako-Attah I."/>
            <person name="Meinhardt L.W."/>
            <person name="Bailey B.A."/>
            <person name="Cohen S.P."/>
        </authorList>
    </citation>
    <scope>NUCLEOTIDE SEQUENCE [LARGE SCALE GENOMIC DNA]</scope>
    <source>
        <strain evidence="1 2">GH-19</strain>
    </source>
</reference>
<name>A0ABR1IS57_9AGAR</name>
<keyword evidence="2" id="KW-1185">Reference proteome</keyword>
<dbReference type="Proteomes" id="UP001498398">
    <property type="component" value="Unassembled WGS sequence"/>
</dbReference>
<proteinExistence type="predicted"/>
<sequence>MRNSLSDIPELPQELIDIIIDYAAQTSVPTLKSCSLVCHAWLPRARAHIFREISLPFIREQGVSYEQLIAKMRSSLQCLADMSAASPSPSLSRSFHFPSIADLAQSLVLPPKLPHFVPDTFFLLHPFTSLRHIAVTGEFGMLVAVTFVESESFSTFLERNSGSLETLKLRGITFNKVVDLVRLLTSLDLPKLRQLTLQWFQFLSDPTVQANDVRNFMDSELNPFSSSSPMQRKCKLKLDTLNIELDILQREAFFEFLTHQNSPLDLTCLKTLIIAPIFDMLESYTPLFEHVGTTLTRLIISMTDLSNPGQDPTPVQGHNLSYLQKLAHLELWILPNCQDLIDMLSTFTENCIPYSPSMTQLETLTVGFHDWKNRDEDRISDLSYGRLDEALAGFIKRQKQPLQNSNPETRLVEIIIEVSTSFGLEVDQVVELFPQIRAVEGALLRVCLFGEWYD</sequence>
<comment type="caution">
    <text evidence="1">The sequence shown here is derived from an EMBL/GenBank/DDBJ whole genome shotgun (WGS) entry which is preliminary data.</text>
</comment>